<dbReference type="InterPro" id="IPR000999">
    <property type="entry name" value="RNase_III_dom"/>
</dbReference>
<feature type="active site" evidence="9">
    <location>
        <position position="49"/>
    </location>
</feature>
<keyword evidence="4 9" id="KW-0507">mRNA processing</keyword>
<keyword evidence="9" id="KW-0819">tRNA processing</keyword>
<dbReference type="Pfam" id="PF00035">
    <property type="entry name" value="dsrm"/>
    <property type="match status" value="1"/>
</dbReference>
<comment type="cofactor">
    <cofactor evidence="9">
        <name>Mg(2+)</name>
        <dbReference type="ChEBI" id="CHEBI:18420"/>
    </cofactor>
</comment>
<accession>A0A2M6WKQ7</accession>
<dbReference type="GO" id="GO:0008033">
    <property type="term" value="P:tRNA processing"/>
    <property type="evidence" value="ECO:0007669"/>
    <property type="project" value="UniProtKB-KW"/>
</dbReference>
<feature type="active site" evidence="9">
    <location>
        <position position="121"/>
    </location>
</feature>
<evidence type="ECO:0000256" key="5">
    <source>
        <dbReference type="ARBA" id="ARBA00022722"/>
    </source>
</evidence>
<dbReference type="AlphaFoldDB" id="A0A2M6WKQ7"/>
<dbReference type="SUPFAM" id="SSF54768">
    <property type="entry name" value="dsRNA-binding domain-like"/>
    <property type="match status" value="1"/>
</dbReference>
<feature type="binding site" evidence="9">
    <location>
        <position position="45"/>
    </location>
    <ligand>
        <name>Mg(2+)</name>
        <dbReference type="ChEBI" id="CHEBI:18420"/>
    </ligand>
</feature>
<comment type="subcellular location">
    <subcellularLocation>
        <location evidence="9">Cytoplasm</location>
    </subcellularLocation>
</comment>
<dbReference type="EC" id="3.1.26.3" evidence="9"/>
<keyword evidence="8 9" id="KW-0694">RNA-binding</keyword>
<reference evidence="13" key="1">
    <citation type="submission" date="2017-09" db="EMBL/GenBank/DDBJ databases">
        <title>Depth-based differentiation of microbial function through sediment-hosted aquifers and enrichment of novel symbionts in the deep terrestrial subsurface.</title>
        <authorList>
            <person name="Probst A.J."/>
            <person name="Ladd B."/>
            <person name="Jarett J.K."/>
            <person name="Geller-Mcgrath D.E."/>
            <person name="Sieber C.M.K."/>
            <person name="Emerson J.B."/>
            <person name="Anantharaman K."/>
            <person name="Thomas B.C."/>
            <person name="Malmstrom R."/>
            <person name="Stieglmeier M."/>
            <person name="Klingl A."/>
            <person name="Woyke T."/>
            <person name="Ryan C.M."/>
            <person name="Banfield J.F."/>
        </authorList>
    </citation>
    <scope>NUCLEOTIDE SEQUENCE [LARGE SCALE GENOMIC DNA]</scope>
</reference>
<dbReference type="HAMAP" id="MF_00104">
    <property type="entry name" value="RNase_III"/>
    <property type="match status" value="1"/>
</dbReference>
<keyword evidence="7 9" id="KW-0378">Hydrolase</keyword>
<dbReference type="FunFam" id="1.10.1520.10:FF:000001">
    <property type="entry name" value="Ribonuclease 3"/>
    <property type="match status" value="1"/>
</dbReference>
<dbReference type="InterPro" id="IPR036389">
    <property type="entry name" value="RNase_III_sf"/>
</dbReference>
<dbReference type="PROSITE" id="PS50142">
    <property type="entry name" value="RNASE_3_2"/>
    <property type="match status" value="1"/>
</dbReference>
<keyword evidence="5 9" id="KW-0540">Nuclease</keyword>
<dbReference type="GO" id="GO:0003725">
    <property type="term" value="F:double-stranded RNA binding"/>
    <property type="evidence" value="ECO:0007669"/>
    <property type="project" value="TreeGrafter"/>
</dbReference>
<dbReference type="SUPFAM" id="SSF69065">
    <property type="entry name" value="RNase III domain-like"/>
    <property type="match status" value="1"/>
</dbReference>
<dbReference type="GO" id="GO:0006364">
    <property type="term" value="P:rRNA processing"/>
    <property type="evidence" value="ECO:0007669"/>
    <property type="project" value="UniProtKB-UniRule"/>
</dbReference>
<dbReference type="PROSITE" id="PS50137">
    <property type="entry name" value="DS_RBD"/>
    <property type="match status" value="1"/>
</dbReference>
<sequence length="233" mass="26535">MDYKKIQEVVGYKYKNEDLLKEALTHRSYLNENHTWHLPHNERIEFLGDAVLELIVTEELFNRFSDQSEGWMTSIRASLVNTVMLASVGARLNLEEYILMSQGEKRDNSRAKESILANTMEALIGSMYLDGGYETARKFIKKNIIINLEKIIQDKSYIDPKSLLQEKVQSIHKVTPHYQVLADEGPDHEKVFTVGVYFGERLVAQGKGPSKQEGETVAAKMALELIDSGQDKV</sequence>
<feature type="binding site" evidence="9">
    <location>
        <position position="121"/>
    </location>
    <ligand>
        <name>Mg(2+)</name>
        <dbReference type="ChEBI" id="CHEBI:18420"/>
    </ligand>
</feature>
<evidence type="ECO:0000256" key="4">
    <source>
        <dbReference type="ARBA" id="ARBA00022664"/>
    </source>
</evidence>
<comment type="subunit">
    <text evidence="9">Homodimer.</text>
</comment>
<proteinExistence type="inferred from homology"/>
<dbReference type="GO" id="GO:0010468">
    <property type="term" value="P:regulation of gene expression"/>
    <property type="evidence" value="ECO:0007669"/>
    <property type="project" value="TreeGrafter"/>
</dbReference>
<dbReference type="CDD" id="cd10845">
    <property type="entry name" value="DSRM_RNAse_III_family"/>
    <property type="match status" value="1"/>
</dbReference>
<keyword evidence="9" id="KW-0699">rRNA-binding</keyword>
<dbReference type="InterPro" id="IPR011907">
    <property type="entry name" value="RNase_III"/>
</dbReference>
<keyword evidence="9" id="KW-0460">Magnesium</keyword>
<dbReference type="NCBIfam" id="TIGR02191">
    <property type="entry name" value="RNaseIII"/>
    <property type="match status" value="1"/>
</dbReference>
<evidence type="ECO:0000256" key="8">
    <source>
        <dbReference type="ARBA" id="ARBA00022884"/>
    </source>
</evidence>
<organism evidence="12 13">
    <name type="scientific">Candidatus Harrisonbacteria bacterium CG10_big_fil_rev_8_21_14_0_10_38_8</name>
    <dbReference type="NCBI Taxonomy" id="1974582"/>
    <lineage>
        <taxon>Bacteria</taxon>
        <taxon>Candidatus Harrisoniibacteriota</taxon>
    </lineage>
</organism>
<dbReference type="GO" id="GO:0005737">
    <property type="term" value="C:cytoplasm"/>
    <property type="evidence" value="ECO:0007669"/>
    <property type="project" value="UniProtKB-SubCell"/>
</dbReference>
<feature type="binding site" evidence="9">
    <location>
        <position position="118"/>
    </location>
    <ligand>
        <name>Mg(2+)</name>
        <dbReference type="ChEBI" id="CHEBI:18420"/>
    </ligand>
</feature>
<dbReference type="SMART" id="SM00535">
    <property type="entry name" value="RIBOc"/>
    <property type="match status" value="1"/>
</dbReference>
<dbReference type="Gene3D" id="1.10.1520.10">
    <property type="entry name" value="Ribonuclease III domain"/>
    <property type="match status" value="1"/>
</dbReference>
<dbReference type="Proteomes" id="UP000229112">
    <property type="component" value="Unassembled WGS sequence"/>
</dbReference>
<comment type="function">
    <text evidence="9">Digests double-stranded RNA. Involved in the processing of primary rRNA transcript to yield the immediate precursors to the large and small rRNAs (23S and 16S). Processes some mRNAs, and tRNAs when they are encoded in the rRNA operon. Processes pre-crRNA and tracrRNA of type II CRISPR loci if present in the organism.</text>
</comment>
<keyword evidence="3 9" id="KW-0698">rRNA processing</keyword>
<comment type="caution">
    <text evidence="12">The sequence shown here is derived from an EMBL/GenBank/DDBJ whole genome shotgun (WGS) entry which is preliminary data.</text>
</comment>
<dbReference type="GO" id="GO:0019843">
    <property type="term" value="F:rRNA binding"/>
    <property type="evidence" value="ECO:0007669"/>
    <property type="project" value="UniProtKB-KW"/>
</dbReference>
<comment type="similarity">
    <text evidence="2">Belongs to the ribonuclease III family.</text>
</comment>
<dbReference type="SMART" id="SM00358">
    <property type="entry name" value="DSRM"/>
    <property type="match status" value="1"/>
</dbReference>
<evidence type="ECO:0000256" key="9">
    <source>
        <dbReference type="HAMAP-Rule" id="MF_00104"/>
    </source>
</evidence>
<evidence type="ECO:0000313" key="12">
    <source>
        <dbReference type="EMBL" id="PIT93388.1"/>
    </source>
</evidence>
<dbReference type="PANTHER" id="PTHR11207:SF0">
    <property type="entry name" value="RIBONUCLEASE 3"/>
    <property type="match status" value="1"/>
</dbReference>
<feature type="domain" description="RNase III" evidence="11">
    <location>
        <begin position="3"/>
        <end position="132"/>
    </location>
</feature>
<dbReference type="Gene3D" id="3.30.160.20">
    <property type="match status" value="1"/>
</dbReference>
<evidence type="ECO:0000256" key="3">
    <source>
        <dbReference type="ARBA" id="ARBA00022552"/>
    </source>
</evidence>
<dbReference type="EMBL" id="PFAY01000002">
    <property type="protein sequence ID" value="PIT93388.1"/>
    <property type="molecule type" value="Genomic_DNA"/>
</dbReference>
<name>A0A2M6WKQ7_9BACT</name>
<evidence type="ECO:0000256" key="1">
    <source>
        <dbReference type="ARBA" id="ARBA00000109"/>
    </source>
</evidence>
<dbReference type="Pfam" id="PF14622">
    <property type="entry name" value="Ribonucleas_3_3"/>
    <property type="match status" value="1"/>
</dbReference>
<gene>
    <name evidence="9 12" type="primary">rnc</name>
    <name evidence="12" type="ORF">COU06_00245</name>
</gene>
<evidence type="ECO:0000313" key="13">
    <source>
        <dbReference type="Proteomes" id="UP000229112"/>
    </source>
</evidence>
<dbReference type="InterPro" id="IPR014720">
    <property type="entry name" value="dsRBD_dom"/>
</dbReference>
<keyword evidence="6 9" id="KW-0255">Endonuclease</keyword>
<evidence type="ECO:0000256" key="6">
    <source>
        <dbReference type="ARBA" id="ARBA00022759"/>
    </source>
</evidence>
<protein>
    <recommendedName>
        <fullName evidence="9">Ribonuclease 3</fullName>
        <ecNumber evidence="9">3.1.26.3</ecNumber>
    </recommendedName>
    <alternativeName>
        <fullName evidence="9">Ribonuclease III</fullName>
        <shortName evidence="9">RNase III</shortName>
    </alternativeName>
</protein>
<dbReference type="PANTHER" id="PTHR11207">
    <property type="entry name" value="RIBONUCLEASE III"/>
    <property type="match status" value="1"/>
</dbReference>
<keyword evidence="9" id="KW-0963">Cytoplasm</keyword>
<evidence type="ECO:0000256" key="7">
    <source>
        <dbReference type="ARBA" id="ARBA00022801"/>
    </source>
</evidence>
<feature type="domain" description="DRBM" evidence="10">
    <location>
        <begin position="159"/>
        <end position="228"/>
    </location>
</feature>
<dbReference type="GO" id="GO:0046872">
    <property type="term" value="F:metal ion binding"/>
    <property type="evidence" value="ECO:0007669"/>
    <property type="project" value="UniProtKB-KW"/>
</dbReference>
<dbReference type="GO" id="GO:0006397">
    <property type="term" value="P:mRNA processing"/>
    <property type="evidence" value="ECO:0007669"/>
    <property type="project" value="UniProtKB-UniRule"/>
</dbReference>
<evidence type="ECO:0000259" key="10">
    <source>
        <dbReference type="PROSITE" id="PS50137"/>
    </source>
</evidence>
<comment type="catalytic activity">
    <reaction evidence="1 9">
        <text>Endonucleolytic cleavage to 5'-phosphomonoester.</text>
        <dbReference type="EC" id="3.1.26.3"/>
    </reaction>
</comment>
<dbReference type="GO" id="GO:0004525">
    <property type="term" value="F:ribonuclease III activity"/>
    <property type="evidence" value="ECO:0007669"/>
    <property type="project" value="UniProtKB-UniRule"/>
</dbReference>
<keyword evidence="9" id="KW-0479">Metal-binding</keyword>
<dbReference type="CDD" id="cd00593">
    <property type="entry name" value="RIBOc"/>
    <property type="match status" value="1"/>
</dbReference>
<evidence type="ECO:0000259" key="11">
    <source>
        <dbReference type="PROSITE" id="PS50142"/>
    </source>
</evidence>
<evidence type="ECO:0000256" key="2">
    <source>
        <dbReference type="ARBA" id="ARBA00010183"/>
    </source>
</evidence>